<keyword evidence="2" id="KW-1185">Reference proteome</keyword>
<dbReference type="HOGENOM" id="CLU_2317546_0_0_3"/>
<name>K9VL45_9CYAN</name>
<proteinExistence type="predicted"/>
<dbReference type="OrthoDB" id="9876196at2"/>
<evidence type="ECO:0000313" key="2">
    <source>
        <dbReference type="Proteomes" id="UP000010478"/>
    </source>
</evidence>
<organism evidence="1 2">
    <name type="scientific">Phormidium nigroviride PCC 7112</name>
    <dbReference type="NCBI Taxonomy" id="179408"/>
    <lineage>
        <taxon>Bacteria</taxon>
        <taxon>Bacillati</taxon>
        <taxon>Cyanobacteriota</taxon>
        <taxon>Cyanophyceae</taxon>
        <taxon>Oscillatoriophycideae</taxon>
        <taxon>Oscillatoriales</taxon>
        <taxon>Oscillatoriaceae</taxon>
        <taxon>Phormidium</taxon>
    </lineage>
</organism>
<reference evidence="1 2" key="1">
    <citation type="submission" date="2012-05" db="EMBL/GenBank/DDBJ databases">
        <title>Finished chromosome of genome of Oscillatoria sp. PCC 7112.</title>
        <authorList>
            <consortium name="US DOE Joint Genome Institute"/>
            <person name="Gugger M."/>
            <person name="Coursin T."/>
            <person name="Rippka R."/>
            <person name="Tandeau De Marsac N."/>
            <person name="Huntemann M."/>
            <person name="Wei C.-L."/>
            <person name="Han J."/>
            <person name="Detter J.C."/>
            <person name="Han C."/>
            <person name="Tapia R."/>
            <person name="Davenport K."/>
            <person name="Daligault H."/>
            <person name="Erkkila T."/>
            <person name="Gu W."/>
            <person name="Munk A.C.C."/>
            <person name="Teshima H."/>
            <person name="Xu Y."/>
            <person name="Chain P."/>
            <person name="Chen A."/>
            <person name="Krypides N."/>
            <person name="Mavromatis K."/>
            <person name="Markowitz V."/>
            <person name="Szeto E."/>
            <person name="Ivanova N."/>
            <person name="Mikhailova N."/>
            <person name="Ovchinnikova G."/>
            <person name="Pagani I."/>
            <person name="Pati A."/>
            <person name="Goodwin L."/>
            <person name="Peters L."/>
            <person name="Pitluck S."/>
            <person name="Woyke T."/>
            <person name="Kerfeld C."/>
        </authorList>
    </citation>
    <scope>NUCLEOTIDE SEQUENCE [LARGE SCALE GENOMIC DNA]</scope>
    <source>
        <strain evidence="1 2">PCC 7112</strain>
    </source>
</reference>
<protein>
    <submittedName>
        <fullName evidence="1">Uncharacterized protein</fullName>
    </submittedName>
</protein>
<evidence type="ECO:0000313" key="1">
    <source>
        <dbReference type="EMBL" id="AFZ07950.1"/>
    </source>
</evidence>
<dbReference type="RefSeq" id="WP_015177209.1">
    <property type="nucleotide sequence ID" value="NC_019729.1"/>
</dbReference>
<dbReference type="Proteomes" id="UP000010478">
    <property type="component" value="Chromosome"/>
</dbReference>
<dbReference type="AlphaFoldDB" id="K9VL45"/>
<sequence length="99" mass="10408">MGYFIAAIVLGMLIWAGFEIVQTIRNWETNPEETTSNIQAEMLKETYRGQFGADALEGGSQAVGNALHAGHCAAEAGTCEAAASAIAPIVEGLLHVGHH</sequence>
<gene>
    <name evidence="1" type="ORF">Osc7112_3586</name>
</gene>
<dbReference type="KEGG" id="oni:Osc7112_3586"/>
<accession>K9VL45</accession>
<dbReference type="EMBL" id="CP003614">
    <property type="protein sequence ID" value="AFZ07950.1"/>
    <property type="molecule type" value="Genomic_DNA"/>
</dbReference>